<dbReference type="PANTHER" id="PTHR36509:SF3">
    <property type="entry name" value="SIGNAL PEPTIDE PROTEIN"/>
    <property type="match status" value="1"/>
</dbReference>
<evidence type="ECO:0008006" key="6">
    <source>
        <dbReference type="Google" id="ProtNLM"/>
    </source>
</evidence>
<evidence type="ECO:0000313" key="5">
    <source>
        <dbReference type="Proteomes" id="UP000235330"/>
    </source>
</evidence>
<feature type="signal peptide" evidence="1">
    <location>
        <begin position="1"/>
        <end position="25"/>
    </location>
</feature>
<dbReference type="InterPro" id="IPR037050">
    <property type="entry name" value="DUF1254_sf"/>
</dbReference>
<dbReference type="Gene3D" id="1.10.3360.10">
    <property type="entry name" value="VPA0735-like domain"/>
    <property type="match status" value="1"/>
</dbReference>
<dbReference type="RefSeq" id="WP_102517339.1">
    <property type="nucleotide sequence ID" value="NZ_CAWNSM010000085.1"/>
</dbReference>
<accession>A0A2N7F5S0</accession>
<evidence type="ECO:0000259" key="3">
    <source>
        <dbReference type="Pfam" id="PF06863"/>
    </source>
</evidence>
<name>A0A2N7F5S0_VIBSP</name>
<feature type="domain" description="DUF1254" evidence="3">
    <location>
        <begin position="84"/>
        <end position="215"/>
    </location>
</feature>
<evidence type="ECO:0000259" key="2">
    <source>
        <dbReference type="Pfam" id="PF06742"/>
    </source>
</evidence>
<dbReference type="Pfam" id="PF06863">
    <property type="entry name" value="DUF1254"/>
    <property type="match status" value="1"/>
</dbReference>
<dbReference type="Pfam" id="PF06742">
    <property type="entry name" value="DUF1214"/>
    <property type="match status" value="1"/>
</dbReference>
<gene>
    <name evidence="4" type="ORF">BCU17_07615</name>
</gene>
<proteinExistence type="predicted"/>
<dbReference type="Gene3D" id="2.60.40.1610">
    <property type="entry name" value="Domain of unknown function DUF1254"/>
    <property type="match status" value="1"/>
</dbReference>
<dbReference type="SUPFAM" id="SSF160935">
    <property type="entry name" value="VPA0735-like"/>
    <property type="match status" value="1"/>
</dbReference>
<sequence>MKRTIISLSIVSVFSLSLASVNAIASTSASSALADPVQSTLNIDEKRFQRRALEAGIWIMPQVMYERMAQVAFDTFGNEDKRNNTIYFYERPMTSEAAMVTGNNNSPYVHTYHNIADGPVVVEIPPATDSNAFFGTFLTSWHEPIMDVGPGGEDKGKGGKYLIVPKGYQGDTSGYIVVEQPTHRGYISIRSLTKTTSDTDMKTHVEYVNTMKIYPLGTDGNTEFVTLDNVQYDGHIKWDMSFWESANKAIQEELIKKDEKAFYGMMKMIGIEKGQSFEPSASEKEMFHTAIIELQDEMKHDFTYYAPGLWGEASQWTIPVNQEMMTSNATYVDANWNDYSGRGTTFTYYFAPPASLAESKSTTYIKGVLDSEGRPLSGDHNYRVHIEDSSTVPAKQFYSFLTYSMDTGAYLKGAGSKIGIASNQNDFVINQDGSVNIHWSANCTDGMTNCMPLNQGEEWFSLFRMYGPNEEWFKFIPPSIERIN</sequence>
<keyword evidence="1" id="KW-0732">Signal</keyword>
<protein>
    <recommendedName>
        <fullName evidence="6">DUF1254 domain-containing protein</fullName>
    </recommendedName>
</protein>
<comment type="caution">
    <text evidence="4">The sequence shown here is derived from an EMBL/GenBank/DDBJ whole genome shotgun (WGS) entry which is preliminary data.</text>
</comment>
<organism evidence="4 5">
    <name type="scientific">Vibrio splendidus</name>
    <dbReference type="NCBI Taxonomy" id="29497"/>
    <lineage>
        <taxon>Bacteria</taxon>
        <taxon>Pseudomonadati</taxon>
        <taxon>Pseudomonadota</taxon>
        <taxon>Gammaproteobacteria</taxon>
        <taxon>Vibrionales</taxon>
        <taxon>Vibrionaceae</taxon>
        <taxon>Vibrio</taxon>
    </lineage>
</organism>
<evidence type="ECO:0000256" key="1">
    <source>
        <dbReference type="SAM" id="SignalP"/>
    </source>
</evidence>
<dbReference type="PANTHER" id="PTHR36509">
    <property type="entry name" value="BLL3101 PROTEIN"/>
    <property type="match status" value="1"/>
</dbReference>
<dbReference type="AlphaFoldDB" id="A0A2N7F5S0"/>
<dbReference type="InterPro" id="IPR037049">
    <property type="entry name" value="DUF1214_C_sf"/>
</dbReference>
<reference evidence="5" key="1">
    <citation type="submission" date="2016-07" db="EMBL/GenBank/DDBJ databases">
        <title>Nontailed viruses are major unrecognized killers of bacteria in the ocean.</title>
        <authorList>
            <person name="Kauffman K."/>
            <person name="Hussain F."/>
            <person name="Yang J."/>
            <person name="Arevalo P."/>
            <person name="Brown J."/>
            <person name="Cutler M."/>
            <person name="Kelly L."/>
            <person name="Polz M.F."/>
        </authorList>
    </citation>
    <scope>NUCLEOTIDE SEQUENCE [LARGE SCALE GENOMIC DNA]</scope>
    <source>
        <strain evidence="5">10N.261.55.E11</strain>
    </source>
</reference>
<dbReference type="InterPro" id="IPR010679">
    <property type="entry name" value="DUF1254"/>
</dbReference>
<evidence type="ECO:0000313" key="4">
    <source>
        <dbReference type="EMBL" id="PMJ61011.1"/>
    </source>
</evidence>
<feature type="chain" id="PRO_5014963870" description="DUF1254 domain-containing protein" evidence="1">
    <location>
        <begin position="26"/>
        <end position="484"/>
    </location>
</feature>
<dbReference type="Gene3D" id="2.60.120.600">
    <property type="entry name" value="Domain of unknown function DUF1214, C-terminal domain"/>
    <property type="match status" value="1"/>
</dbReference>
<dbReference type="Proteomes" id="UP000235330">
    <property type="component" value="Unassembled WGS sequence"/>
</dbReference>
<dbReference type="InterPro" id="IPR010621">
    <property type="entry name" value="DUF1214"/>
</dbReference>
<feature type="domain" description="DUF1214" evidence="2">
    <location>
        <begin position="363"/>
        <end position="469"/>
    </location>
</feature>
<dbReference type="EMBL" id="MCWU01000085">
    <property type="protein sequence ID" value="PMJ61011.1"/>
    <property type="molecule type" value="Genomic_DNA"/>
</dbReference>